<proteinExistence type="predicted"/>
<sequence length="67" mass="7313">TRKTNKIPKNSPSIVGTKLGSSNSLLQNTDHSDHIKCFKSKKNPTFLGKNGHIAYQEGNKAQTNGCE</sequence>
<dbReference type="EMBL" id="HACG01003960">
    <property type="protein sequence ID" value="CEK50825.1"/>
    <property type="molecule type" value="Transcribed_RNA"/>
</dbReference>
<evidence type="ECO:0000313" key="2">
    <source>
        <dbReference type="EMBL" id="CEK50825.1"/>
    </source>
</evidence>
<gene>
    <name evidence="2" type="primary">ORF11773</name>
</gene>
<name>A0A0B6Y5M8_9EUPU</name>
<accession>A0A0B6Y5M8</accession>
<protein>
    <submittedName>
        <fullName evidence="2">Uncharacterized protein</fullName>
    </submittedName>
</protein>
<feature type="region of interest" description="Disordered" evidence="1">
    <location>
        <begin position="1"/>
        <end position="26"/>
    </location>
</feature>
<feature type="compositionally biased region" description="Polar residues" evidence="1">
    <location>
        <begin position="7"/>
        <end position="26"/>
    </location>
</feature>
<organism evidence="2">
    <name type="scientific">Arion vulgaris</name>
    <dbReference type="NCBI Taxonomy" id="1028688"/>
    <lineage>
        <taxon>Eukaryota</taxon>
        <taxon>Metazoa</taxon>
        <taxon>Spiralia</taxon>
        <taxon>Lophotrochozoa</taxon>
        <taxon>Mollusca</taxon>
        <taxon>Gastropoda</taxon>
        <taxon>Heterobranchia</taxon>
        <taxon>Euthyneura</taxon>
        <taxon>Panpulmonata</taxon>
        <taxon>Eupulmonata</taxon>
        <taxon>Stylommatophora</taxon>
        <taxon>Helicina</taxon>
        <taxon>Arionoidea</taxon>
        <taxon>Arionidae</taxon>
        <taxon>Arion</taxon>
    </lineage>
</organism>
<evidence type="ECO:0000256" key="1">
    <source>
        <dbReference type="SAM" id="MobiDB-lite"/>
    </source>
</evidence>
<dbReference type="AlphaFoldDB" id="A0A0B6Y5M8"/>
<feature type="non-terminal residue" evidence="2">
    <location>
        <position position="1"/>
    </location>
</feature>
<reference evidence="2" key="1">
    <citation type="submission" date="2014-12" db="EMBL/GenBank/DDBJ databases">
        <title>Insight into the proteome of Arion vulgaris.</title>
        <authorList>
            <person name="Aradska J."/>
            <person name="Bulat T."/>
            <person name="Smidak R."/>
            <person name="Sarate P."/>
            <person name="Gangsoo J."/>
            <person name="Sialana F."/>
            <person name="Bilban M."/>
            <person name="Lubec G."/>
        </authorList>
    </citation>
    <scope>NUCLEOTIDE SEQUENCE</scope>
    <source>
        <tissue evidence="2">Skin</tissue>
    </source>
</reference>
<feature type="non-terminal residue" evidence="2">
    <location>
        <position position="67"/>
    </location>
</feature>